<sequence length="703" mass="73440">MIEFADLRELIAPRSITLIGAGETGLGAWLTRNVLEHSTFAGPIHLVTDRRPEVFGRPTFPSVADIDGEIDVALILLPRGLVPQALRDAQAKGARFAVIMAGGFGEFGDEEGIALDRELREVIAAGSTRVVGPNSPGVGSILAPLGLTIQPGFKDELSPGPIGLIAQSGGVTRAVLQDSHRGVGFSAFFATGNQMDLDVADYLNYFVQDAATKGVALAIESVPSSDRFVEAAERARAAGKPVVMLKTGTSEAGRKAASSHTGAVVGEQGAMRAVAAQHGISVVDDLIHLVNVVHYRLAVTHGNQGWTPRSREVAIVGMSGGSGVLVADALATNGVGLAELDPSTKDRMRLFLPPTLPLSNPLDLADASFRENAFEDSLRLVAQDPGVGALLVIFNAWYENNSMRYAKAAIAVAAEADVPVIPVWMSARGGPELDVLVQAGLLPVRSATEAAATVQSLMADAAGPPTATTSPVNEMISTPRLPDGTILEDRAKQLLDARGVRVSRELVVDTLEAAKAAADAIGYPVILKGLDDSATHRAGTGLVSGAVRTAKQLVDAWNGIADAFRTHTGRDGCPVLVAEFVEGELEAYIGLKRDPEWGMILSLGLGGRWIEEIADAAVLPLPATAEAIENALTASKLARAIERSQLHGAPRAGLLDIAVRIAALGAEHPEISELDVNPVILTRVAAVAVDALITVERCGTDSG</sequence>
<dbReference type="Gene3D" id="3.40.50.720">
    <property type="entry name" value="NAD(P)-binding Rossmann-like Domain"/>
    <property type="match status" value="1"/>
</dbReference>
<dbReference type="SUPFAM" id="SSF56059">
    <property type="entry name" value="Glutathione synthetase ATP-binding domain-like"/>
    <property type="match status" value="1"/>
</dbReference>
<gene>
    <name evidence="3" type="ORF">GIS00_01100</name>
</gene>
<dbReference type="SMART" id="SM00881">
    <property type="entry name" value="CoA_binding"/>
    <property type="match status" value="1"/>
</dbReference>
<dbReference type="PANTHER" id="PTHR42793">
    <property type="entry name" value="COA BINDING DOMAIN CONTAINING PROTEIN"/>
    <property type="match status" value="1"/>
</dbReference>
<dbReference type="Pfam" id="PF19045">
    <property type="entry name" value="Ligase_CoA_2"/>
    <property type="match status" value="1"/>
</dbReference>
<dbReference type="Gene3D" id="3.30.470.20">
    <property type="entry name" value="ATP-grasp fold, B domain"/>
    <property type="match status" value="1"/>
</dbReference>
<evidence type="ECO:0000313" key="4">
    <source>
        <dbReference type="Proteomes" id="UP000460221"/>
    </source>
</evidence>
<dbReference type="AlphaFoldDB" id="A0A7K1FEL7"/>
<dbReference type="InterPro" id="IPR003781">
    <property type="entry name" value="CoA-bd"/>
</dbReference>
<proteinExistence type="predicted"/>
<dbReference type="GO" id="GO:0043758">
    <property type="term" value="F:acetate-CoA ligase (ADP-forming) activity"/>
    <property type="evidence" value="ECO:0007669"/>
    <property type="project" value="InterPro"/>
</dbReference>
<dbReference type="InterPro" id="IPR036291">
    <property type="entry name" value="NAD(P)-bd_dom_sf"/>
</dbReference>
<keyword evidence="1" id="KW-0067">ATP-binding</keyword>
<dbReference type="GO" id="GO:0005524">
    <property type="term" value="F:ATP binding"/>
    <property type="evidence" value="ECO:0007669"/>
    <property type="project" value="UniProtKB-UniRule"/>
</dbReference>
<evidence type="ECO:0000313" key="3">
    <source>
        <dbReference type="EMBL" id="MTD12541.1"/>
    </source>
</evidence>
<comment type="caution">
    <text evidence="3">The sequence shown here is derived from an EMBL/GenBank/DDBJ whole genome shotgun (WGS) entry which is preliminary data.</text>
</comment>
<dbReference type="InterPro" id="IPR013815">
    <property type="entry name" value="ATP_grasp_subdomain_1"/>
</dbReference>
<dbReference type="GO" id="GO:0046872">
    <property type="term" value="F:metal ion binding"/>
    <property type="evidence" value="ECO:0007669"/>
    <property type="project" value="InterPro"/>
</dbReference>
<dbReference type="Proteomes" id="UP000460221">
    <property type="component" value="Unassembled WGS sequence"/>
</dbReference>
<feature type="domain" description="ATP-grasp" evidence="2">
    <location>
        <begin position="492"/>
        <end position="700"/>
    </location>
</feature>
<reference evidence="3 4" key="1">
    <citation type="submission" date="2019-11" db="EMBL/GenBank/DDBJ databases">
        <authorList>
            <person name="Jiang L.-Q."/>
        </authorList>
    </citation>
    <scope>NUCLEOTIDE SEQUENCE [LARGE SCALE GENOMIC DNA]</scope>
    <source>
        <strain evidence="3 4">YIM 132087</strain>
    </source>
</reference>
<dbReference type="InterPro" id="IPR043938">
    <property type="entry name" value="Ligase_CoA_dom"/>
</dbReference>
<dbReference type="InterPro" id="IPR011761">
    <property type="entry name" value="ATP-grasp"/>
</dbReference>
<dbReference type="SUPFAM" id="SSF52210">
    <property type="entry name" value="Succinyl-CoA synthetase domains"/>
    <property type="match status" value="2"/>
</dbReference>
<protein>
    <recommendedName>
        <fullName evidence="2">ATP-grasp domain-containing protein</fullName>
    </recommendedName>
</protein>
<dbReference type="PROSITE" id="PS50975">
    <property type="entry name" value="ATP_GRASP"/>
    <property type="match status" value="1"/>
</dbReference>
<dbReference type="InterPro" id="IPR016102">
    <property type="entry name" value="Succinyl-CoA_synth-like"/>
</dbReference>
<dbReference type="InterPro" id="IPR032875">
    <property type="entry name" value="Succ_CoA_lig_flav_dom"/>
</dbReference>
<dbReference type="Pfam" id="PF13380">
    <property type="entry name" value="CoA_binding_2"/>
    <property type="match status" value="1"/>
</dbReference>
<name>A0A7K1FEL7_9ACTN</name>
<evidence type="ECO:0000256" key="1">
    <source>
        <dbReference type="PROSITE-ProRule" id="PRU00409"/>
    </source>
</evidence>
<keyword evidence="1" id="KW-0547">Nucleotide-binding</keyword>
<dbReference type="Pfam" id="PF13607">
    <property type="entry name" value="Succ_CoA_lig"/>
    <property type="match status" value="1"/>
</dbReference>
<evidence type="ECO:0000259" key="2">
    <source>
        <dbReference type="PROSITE" id="PS50975"/>
    </source>
</evidence>
<accession>A0A7K1FEL7</accession>
<dbReference type="Pfam" id="PF13549">
    <property type="entry name" value="ATP-grasp_5"/>
    <property type="match status" value="1"/>
</dbReference>
<dbReference type="PANTHER" id="PTHR42793:SF1">
    <property type="entry name" value="PEPTIDYL-LYSINE N-ACETYLTRANSFERASE PATZ"/>
    <property type="match status" value="1"/>
</dbReference>
<dbReference type="RefSeq" id="WP_154766588.1">
    <property type="nucleotide sequence ID" value="NZ_WLYK01000001.1"/>
</dbReference>
<organism evidence="3 4">
    <name type="scientific">Nakamurella alba</name>
    <dbReference type="NCBI Taxonomy" id="2665158"/>
    <lineage>
        <taxon>Bacteria</taxon>
        <taxon>Bacillati</taxon>
        <taxon>Actinomycetota</taxon>
        <taxon>Actinomycetes</taxon>
        <taxon>Nakamurellales</taxon>
        <taxon>Nakamurellaceae</taxon>
        <taxon>Nakamurella</taxon>
    </lineage>
</organism>
<keyword evidence="4" id="KW-1185">Reference proteome</keyword>
<dbReference type="SUPFAM" id="SSF51735">
    <property type="entry name" value="NAD(P)-binding Rossmann-fold domains"/>
    <property type="match status" value="1"/>
</dbReference>
<dbReference type="Gene3D" id="3.40.50.261">
    <property type="entry name" value="Succinyl-CoA synthetase domains"/>
    <property type="match status" value="2"/>
</dbReference>
<dbReference type="Gene3D" id="3.30.1490.20">
    <property type="entry name" value="ATP-grasp fold, A domain"/>
    <property type="match status" value="1"/>
</dbReference>
<dbReference type="EMBL" id="WLYK01000001">
    <property type="protein sequence ID" value="MTD12541.1"/>
    <property type="molecule type" value="Genomic_DNA"/>
</dbReference>